<keyword evidence="6 15" id="KW-0812">Transmembrane</keyword>
<comment type="caution">
    <text evidence="18">The sequence shown here is derived from an EMBL/GenBank/DDBJ whole genome shotgun (WGS) entry which is preliminary data.</text>
</comment>
<protein>
    <recommendedName>
        <fullName evidence="15">ATP synthase subunit b</fullName>
    </recommendedName>
    <alternativeName>
        <fullName evidence="15">ATP synthase F(0) sector subunit b</fullName>
    </alternativeName>
    <alternativeName>
        <fullName evidence="15">ATPase subunit I</fullName>
    </alternativeName>
    <alternativeName>
        <fullName evidence="15">F-type ATPase subunit b</fullName>
        <shortName evidence="15">F-ATPase subunit b</shortName>
    </alternativeName>
</protein>
<dbReference type="GO" id="GO:0005886">
    <property type="term" value="C:plasma membrane"/>
    <property type="evidence" value="ECO:0007669"/>
    <property type="project" value="UniProtKB-SubCell"/>
</dbReference>
<accession>A0A4R2GY19</accession>
<dbReference type="CDD" id="cd06503">
    <property type="entry name" value="ATP-synt_Fo_b"/>
    <property type="match status" value="1"/>
</dbReference>
<keyword evidence="8 15" id="KW-1133">Transmembrane helix</keyword>
<dbReference type="Pfam" id="PF00430">
    <property type="entry name" value="ATP-synt_B"/>
    <property type="match status" value="1"/>
</dbReference>
<organism evidence="18 19">
    <name type="scientific">Camelimonas lactis</name>
    <dbReference type="NCBI Taxonomy" id="659006"/>
    <lineage>
        <taxon>Bacteria</taxon>
        <taxon>Pseudomonadati</taxon>
        <taxon>Pseudomonadota</taxon>
        <taxon>Alphaproteobacteria</taxon>
        <taxon>Hyphomicrobiales</taxon>
        <taxon>Chelatococcaceae</taxon>
        <taxon>Camelimonas</taxon>
    </lineage>
</organism>
<evidence type="ECO:0000256" key="15">
    <source>
        <dbReference type="HAMAP-Rule" id="MF_01398"/>
    </source>
</evidence>
<evidence type="ECO:0000313" key="19">
    <source>
        <dbReference type="Proteomes" id="UP000294881"/>
    </source>
</evidence>
<evidence type="ECO:0000256" key="17">
    <source>
        <dbReference type="SAM" id="Coils"/>
    </source>
</evidence>
<evidence type="ECO:0000256" key="8">
    <source>
        <dbReference type="ARBA" id="ARBA00022989"/>
    </source>
</evidence>
<evidence type="ECO:0000256" key="14">
    <source>
        <dbReference type="ARBA" id="ARBA00025830"/>
    </source>
</evidence>
<keyword evidence="9 15" id="KW-0406">Ion transport</keyword>
<evidence type="ECO:0000256" key="11">
    <source>
        <dbReference type="ARBA" id="ARBA00023310"/>
    </source>
</evidence>
<sequence length="162" mass="17486">MWNTPEFWVAVAFFVLLGIAAWMGGFKTIGNLLDKRGQRIATELEEARRLSAEARALRDEYVAKRQAAEKEAEAIVAAAREEATRVAQEAHNRLAEFVAGRTAAAEAKISQAEAQATAEVRAAAANAGLQAAEVILRDRTQGEAADALVRNGVNQIRGAFTH</sequence>
<comment type="similarity">
    <text evidence="2 15 16">Belongs to the ATPase B chain family.</text>
</comment>
<keyword evidence="11 15" id="KW-0066">ATP synthesis</keyword>
<comment type="subunit">
    <text evidence="14 15">F-type ATPases have 2 components, F(1) - the catalytic core - and F(0) - the membrane proton channel. F(1) has five subunits: alpha(3), beta(3), gamma(1), delta(1), epsilon(1). F(0) has three main subunits: a(1), b(2) and c(10-14). The alpha and beta chains form an alternating ring which encloses part of the gamma chain. F(1) is attached to F(0) by a central stalk formed by the gamma and epsilon chains, while a peripheral stalk is formed by the delta and b chains.</text>
</comment>
<evidence type="ECO:0000256" key="13">
    <source>
        <dbReference type="ARBA" id="ARBA00025614"/>
    </source>
</evidence>
<dbReference type="AlphaFoldDB" id="A0A4R2GY19"/>
<proteinExistence type="inferred from homology"/>
<evidence type="ECO:0000313" key="18">
    <source>
        <dbReference type="EMBL" id="TCO16162.1"/>
    </source>
</evidence>
<dbReference type="GO" id="GO:0046933">
    <property type="term" value="F:proton-transporting ATP synthase activity, rotational mechanism"/>
    <property type="evidence" value="ECO:0007669"/>
    <property type="project" value="UniProtKB-UniRule"/>
</dbReference>
<evidence type="ECO:0000256" key="16">
    <source>
        <dbReference type="RuleBase" id="RU003848"/>
    </source>
</evidence>
<gene>
    <name evidence="15" type="primary">atpF</name>
    <name evidence="18" type="ORF">EV666_101415</name>
</gene>
<name>A0A4R2GY19_9HYPH</name>
<keyword evidence="7 15" id="KW-0375">Hydrogen ion transport</keyword>
<evidence type="ECO:0000256" key="10">
    <source>
        <dbReference type="ARBA" id="ARBA00023136"/>
    </source>
</evidence>
<dbReference type="InterPro" id="IPR050059">
    <property type="entry name" value="ATP_synthase_B_chain"/>
</dbReference>
<evidence type="ECO:0000256" key="3">
    <source>
        <dbReference type="ARBA" id="ARBA00022448"/>
    </source>
</evidence>
<evidence type="ECO:0000256" key="9">
    <source>
        <dbReference type="ARBA" id="ARBA00023065"/>
    </source>
</evidence>
<reference evidence="18 19" key="1">
    <citation type="submission" date="2019-03" db="EMBL/GenBank/DDBJ databases">
        <title>Genomic Encyclopedia of Type Strains, Phase IV (KMG-IV): sequencing the most valuable type-strain genomes for metagenomic binning, comparative biology and taxonomic classification.</title>
        <authorList>
            <person name="Goeker M."/>
        </authorList>
    </citation>
    <scope>NUCLEOTIDE SEQUENCE [LARGE SCALE GENOMIC DNA]</scope>
    <source>
        <strain evidence="18 19">DSM 22958</strain>
    </source>
</reference>
<keyword evidence="10 15" id="KW-0472">Membrane</keyword>
<comment type="subcellular location">
    <subcellularLocation>
        <location evidence="1">Cell inner membrane</location>
        <topology evidence="1">Single-pass membrane protein</topology>
    </subcellularLocation>
    <subcellularLocation>
        <location evidence="15">Cell membrane</location>
        <topology evidence="15">Single-pass membrane protein</topology>
    </subcellularLocation>
</comment>
<keyword evidence="19" id="KW-1185">Reference proteome</keyword>
<feature type="transmembrane region" description="Helical" evidence="15">
    <location>
        <begin position="6"/>
        <end position="26"/>
    </location>
</feature>
<comment type="function">
    <text evidence="13">Component of the F(0) channel, it forms part of the peripheral stalk, linking F(1) to F(0). The b'-subunit is a diverged and duplicated form of b found in plants and photosynthetic bacteria.</text>
</comment>
<dbReference type="EMBL" id="SLWL01000001">
    <property type="protein sequence ID" value="TCO16162.1"/>
    <property type="molecule type" value="Genomic_DNA"/>
</dbReference>
<dbReference type="HAMAP" id="MF_01398">
    <property type="entry name" value="ATP_synth_b_bprime"/>
    <property type="match status" value="1"/>
</dbReference>
<evidence type="ECO:0000256" key="1">
    <source>
        <dbReference type="ARBA" id="ARBA00004377"/>
    </source>
</evidence>
<evidence type="ECO:0000256" key="6">
    <source>
        <dbReference type="ARBA" id="ARBA00022692"/>
    </source>
</evidence>
<keyword evidence="3 15" id="KW-0813">Transport</keyword>
<evidence type="ECO:0000256" key="5">
    <source>
        <dbReference type="ARBA" id="ARBA00022547"/>
    </source>
</evidence>
<keyword evidence="4 15" id="KW-1003">Cell membrane</keyword>
<feature type="coiled-coil region" evidence="17">
    <location>
        <begin position="40"/>
        <end position="89"/>
    </location>
</feature>
<dbReference type="PANTHER" id="PTHR33445">
    <property type="entry name" value="ATP SYNTHASE SUBUNIT B', CHLOROPLASTIC"/>
    <property type="match status" value="1"/>
</dbReference>
<dbReference type="GO" id="GO:0046961">
    <property type="term" value="F:proton-transporting ATPase activity, rotational mechanism"/>
    <property type="evidence" value="ECO:0007669"/>
    <property type="project" value="TreeGrafter"/>
</dbReference>
<dbReference type="OrthoDB" id="8479836at2"/>
<dbReference type="GO" id="GO:0045259">
    <property type="term" value="C:proton-transporting ATP synthase complex"/>
    <property type="evidence" value="ECO:0007669"/>
    <property type="project" value="UniProtKB-KW"/>
</dbReference>
<dbReference type="InterPro" id="IPR002146">
    <property type="entry name" value="ATP_synth_b/b'su_bac/chlpt"/>
</dbReference>
<evidence type="ECO:0000256" key="7">
    <source>
        <dbReference type="ARBA" id="ARBA00022781"/>
    </source>
</evidence>
<evidence type="ECO:0000256" key="4">
    <source>
        <dbReference type="ARBA" id="ARBA00022475"/>
    </source>
</evidence>
<evidence type="ECO:0000256" key="2">
    <source>
        <dbReference type="ARBA" id="ARBA00005513"/>
    </source>
</evidence>
<dbReference type="RefSeq" id="WP_132002201.1">
    <property type="nucleotide sequence ID" value="NZ_JBHUNN010000002.1"/>
</dbReference>
<dbReference type="Proteomes" id="UP000294881">
    <property type="component" value="Unassembled WGS sequence"/>
</dbReference>
<keyword evidence="17" id="KW-0175">Coiled coil</keyword>
<comment type="function">
    <text evidence="12 15">F(1)F(0) ATP synthase produces ATP from ADP in the presence of a proton or sodium gradient. F-type ATPases consist of two structural domains, F(1) containing the extramembraneous catalytic core and F(0) containing the membrane proton channel, linked together by a central stalk and a peripheral stalk. During catalysis, ATP synthesis in the catalytic domain of F(1) is coupled via a rotary mechanism of the central stalk subunits to proton translocation.</text>
</comment>
<dbReference type="PANTHER" id="PTHR33445:SF1">
    <property type="entry name" value="ATP SYNTHASE SUBUNIT B"/>
    <property type="match status" value="1"/>
</dbReference>
<keyword evidence="5 15" id="KW-0138">CF(0)</keyword>
<evidence type="ECO:0000256" key="12">
    <source>
        <dbReference type="ARBA" id="ARBA00025198"/>
    </source>
</evidence>